<accession>A0A1I8BXC6</accession>
<keyword evidence="2" id="KW-1185">Reference proteome</keyword>
<organism evidence="2 3">
    <name type="scientific">Meloidogyne hapla</name>
    <name type="common">Root-knot nematode worm</name>
    <dbReference type="NCBI Taxonomy" id="6305"/>
    <lineage>
        <taxon>Eukaryota</taxon>
        <taxon>Metazoa</taxon>
        <taxon>Ecdysozoa</taxon>
        <taxon>Nematoda</taxon>
        <taxon>Chromadorea</taxon>
        <taxon>Rhabditida</taxon>
        <taxon>Tylenchina</taxon>
        <taxon>Tylenchomorpha</taxon>
        <taxon>Tylenchoidea</taxon>
        <taxon>Meloidogynidae</taxon>
        <taxon>Meloidogyninae</taxon>
        <taxon>Meloidogyne</taxon>
    </lineage>
</organism>
<dbReference type="AlphaFoldDB" id="A0A1I8BXC6"/>
<dbReference type="WBParaSite" id="MhA1_Contig709.frz3.gene3">
    <property type="protein sequence ID" value="MhA1_Contig709.frz3.gene3"/>
    <property type="gene ID" value="MhA1_Contig709.frz3.gene3"/>
</dbReference>
<protein>
    <submittedName>
        <fullName evidence="3">H15 domain-containing protein</fullName>
    </submittedName>
</protein>
<proteinExistence type="predicted"/>
<name>A0A1I8BXC6_MELHA</name>
<sequence length="134" mass="15442">MWVRAKTRNSKTPSSKTPSSKTPSGQNTERPKHRPTKAPSNQNTVWTKHRLTKIPRYYPIVGVNGEKTLLSILKAIMKFEISSEKSETNSTEEIRWHSINKLFLPLPQWRRAQTALLYCEKELGIEKVRSPIIS</sequence>
<evidence type="ECO:0000313" key="2">
    <source>
        <dbReference type="Proteomes" id="UP000095281"/>
    </source>
</evidence>
<evidence type="ECO:0000256" key="1">
    <source>
        <dbReference type="SAM" id="MobiDB-lite"/>
    </source>
</evidence>
<evidence type="ECO:0000313" key="3">
    <source>
        <dbReference type="WBParaSite" id="MhA1_Contig709.frz3.gene3"/>
    </source>
</evidence>
<feature type="compositionally biased region" description="Low complexity" evidence="1">
    <location>
        <begin position="10"/>
        <end position="24"/>
    </location>
</feature>
<dbReference type="Proteomes" id="UP000095281">
    <property type="component" value="Unplaced"/>
</dbReference>
<feature type="region of interest" description="Disordered" evidence="1">
    <location>
        <begin position="1"/>
        <end position="45"/>
    </location>
</feature>
<reference evidence="3" key="1">
    <citation type="submission" date="2016-11" db="UniProtKB">
        <authorList>
            <consortium name="WormBaseParasite"/>
        </authorList>
    </citation>
    <scope>IDENTIFICATION</scope>
</reference>